<dbReference type="Proteomes" id="UP000612349">
    <property type="component" value="Unassembled WGS sequence"/>
</dbReference>
<sequence>MSVSVILHEITGASDAEQEFIRKAVGMLRTAVQTPGFGSSVRQAEYSSASWQGKHGGLRELDGDAIWERIAQGRECGQCADHTLDLAIEVADLPGPDSGNALIGSTRLGTLPIRSARWFLQRCMDRGDLVNYAAHIMHQWMHVSGFVHRRDGEGKDAPSVVARLVRRTLEVEHGDHIQADITALLTLNEDGCDCCREDASVTLGEASRAA</sequence>
<dbReference type="OrthoDB" id="7432191at2"/>
<comment type="caution">
    <text evidence="1">The sequence shown here is derived from an EMBL/GenBank/DDBJ whole genome shotgun (WGS) entry which is preliminary data.</text>
</comment>
<reference evidence="1" key="1">
    <citation type="journal article" date="2014" name="Int. J. Syst. Evol. Microbiol.">
        <title>Complete genome sequence of Corynebacterium casei LMG S-19264T (=DSM 44701T), isolated from a smear-ripened cheese.</title>
        <authorList>
            <consortium name="US DOE Joint Genome Institute (JGI-PGF)"/>
            <person name="Walter F."/>
            <person name="Albersmeier A."/>
            <person name="Kalinowski J."/>
            <person name="Ruckert C."/>
        </authorList>
    </citation>
    <scope>NUCLEOTIDE SEQUENCE</scope>
    <source>
        <strain evidence="1">CGMCC 1.15360</strain>
    </source>
</reference>
<keyword evidence="2" id="KW-1185">Reference proteome</keyword>
<accession>A0A916YZ29</accession>
<proteinExistence type="predicted"/>
<dbReference type="RefSeq" id="WP_066771271.1">
    <property type="nucleotide sequence ID" value="NZ_BMIP01000003.1"/>
</dbReference>
<name>A0A916YZ29_9SPHN</name>
<protein>
    <submittedName>
        <fullName evidence="1">Uncharacterized protein</fullName>
    </submittedName>
</protein>
<dbReference type="AlphaFoldDB" id="A0A916YZ29"/>
<evidence type="ECO:0000313" key="1">
    <source>
        <dbReference type="EMBL" id="GGD67977.1"/>
    </source>
</evidence>
<reference evidence="1" key="2">
    <citation type="submission" date="2020-09" db="EMBL/GenBank/DDBJ databases">
        <authorList>
            <person name="Sun Q."/>
            <person name="Zhou Y."/>
        </authorList>
    </citation>
    <scope>NUCLEOTIDE SEQUENCE</scope>
    <source>
        <strain evidence="1">CGMCC 1.15360</strain>
    </source>
</reference>
<dbReference type="EMBL" id="BMIP01000003">
    <property type="protein sequence ID" value="GGD67977.1"/>
    <property type="molecule type" value="Genomic_DNA"/>
</dbReference>
<organism evidence="1 2">
    <name type="scientific">Croceicoccus mobilis</name>
    <dbReference type="NCBI Taxonomy" id="1703339"/>
    <lineage>
        <taxon>Bacteria</taxon>
        <taxon>Pseudomonadati</taxon>
        <taxon>Pseudomonadota</taxon>
        <taxon>Alphaproteobacteria</taxon>
        <taxon>Sphingomonadales</taxon>
        <taxon>Erythrobacteraceae</taxon>
        <taxon>Croceicoccus</taxon>
    </lineage>
</organism>
<evidence type="ECO:0000313" key="2">
    <source>
        <dbReference type="Proteomes" id="UP000612349"/>
    </source>
</evidence>
<gene>
    <name evidence="1" type="ORF">GCM10010990_16850</name>
</gene>